<evidence type="ECO:0000313" key="8">
    <source>
        <dbReference type="EMBL" id="SNY80630.1"/>
    </source>
</evidence>
<comment type="subcellular location">
    <subcellularLocation>
        <location evidence="1">Cell membrane</location>
        <topology evidence="1">Multi-pass membrane protein</topology>
    </subcellularLocation>
</comment>
<dbReference type="STRING" id="1379680.GCA_001612615_06079"/>
<keyword evidence="5 6" id="KW-0472">Membrane</keyword>
<dbReference type="InterPro" id="IPR036259">
    <property type="entry name" value="MFS_trans_sf"/>
</dbReference>
<feature type="transmembrane region" description="Helical" evidence="6">
    <location>
        <begin position="280"/>
        <end position="301"/>
    </location>
</feature>
<feature type="transmembrane region" description="Helical" evidence="6">
    <location>
        <begin position="112"/>
        <end position="133"/>
    </location>
</feature>
<dbReference type="CDD" id="cd17324">
    <property type="entry name" value="MFS_NepI_like"/>
    <property type="match status" value="1"/>
</dbReference>
<gene>
    <name evidence="8" type="ORF">SAMN04244553_2201</name>
</gene>
<dbReference type="PROSITE" id="PS50850">
    <property type="entry name" value="MFS"/>
    <property type="match status" value="1"/>
</dbReference>
<feature type="transmembrane region" description="Helical" evidence="6">
    <location>
        <begin position="307"/>
        <end position="326"/>
    </location>
</feature>
<evidence type="ECO:0000259" key="7">
    <source>
        <dbReference type="PROSITE" id="PS50850"/>
    </source>
</evidence>
<dbReference type="GO" id="GO:0022857">
    <property type="term" value="F:transmembrane transporter activity"/>
    <property type="evidence" value="ECO:0007669"/>
    <property type="project" value="InterPro"/>
</dbReference>
<keyword evidence="3 6" id="KW-0812">Transmembrane</keyword>
<feature type="transmembrane region" description="Helical" evidence="6">
    <location>
        <begin position="251"/>
        <end position="273"/>
    </location>
</feature>
<dbReference type="AlphaFoldDB" id="A0A285L6R6"/>
<sequence>MTTTLTAATSAPKSLRRVWPALFTMFLGSFTLVTAEFLPPGVLTALANDLRVEEGVVGLSVSATALTALLAALGLSSLFPRLDRRTLLAALTIAAAVSNIVVALAPNIVLLLIARLLLGVAVGGYWSMALVIAAQLVPAARLGKAMMIVNAGTTVATVAGVPLGVLLGNYAGWRVVFVVVAGLSVLAAVAVKVALPPITPTQGVGWSAMAGALRAAGVTLGLVGLVAVIGGHFAGYTYIRPALDELLGAGPTAIAVLLALFGIGGLIGNFVLGSLADRRLSILLVAVPAAIGLSLLAIIASAAVAPLAYVAVIIWGGAFGGILNLVQVWVSRVLPDRIEAGSGLVVGGFQLAIILGSAIGGRGVDGLGPTATFGLAAAAAVIGGVALRLSLSRGTAA</sequence>
<protein>
    <submittedName>
        <fullName evidence="8">Major Facilitator Superfamily protein</fullName>
    </submittedName>
</protein>
<dbReference type="OrthoDB" id="9814237at2"/>
<dbReference type="InterPro" id="IPR020846">
    <property type="entry name" value="MFS_dom"/>
</dbReference>
<dbReference type="EMBL" id="OBEG01000002">
    <property type="protein sequence ID" value="SNY80630.1"/>
    <property type="molecule type" value="Genomic_DNA"/>
</dbReference>
<dbReference type="Proteomes" id="UP000219565">
    <property type="component" value="Unassembled WGS sequence"/>
</dbReference>
<dbReference type="SUPFAM" id="SSF103473">
    <property type="entry name" value="MFS general substrate transporter"/>
    <property type="match status" value="1"/>
</dbReference>
<accession>A0A285L6R6</accession>
<name>A0A285L6R6_9NOCA</name>
<evidence type="ECO:0000256" key="4">
    <source>
        <dbReference type="ARBA" id="ARBA00022989"/>
    </source>
</evidence>
<feature type="transmembrane region" description="Helical" evidence="6">
    <location>
        <begin position="173"/>
        <end position="195"/>
    </location>
</feature>
<keyword evidence="9" id="KW-1185">Reference proteome</keyword>
<dbReference type="PANTHER" id="PTHR43124:SF5">
    <property type="entry name" value="PURINE RIBONUCLEOSIDE EFFLUX PUMP NEPI"/>
    <property type="match status" value="1"/>
</dbReference>
<dbReference type="RefSeq" id="WP_097244839.1">
    <property type="nucleotide sequence ID" value="NZ_OBEG01000002.1"/>
</dbReference>
<feature type="transmembrane region" description="Helical" evidence="6">
    <location>
        <begin position="87"/>
        <end position="106"/>
    </location>
</feature>
<evidence type="ECO:0000256" key="6">
    <source>
        <dbReference type="SAM" id="Phobius"/>
    </source>
</evidence>
<keyword evidence="4 6" id="KW-1133">Transmembrane helix</keyword>
<proteinExistence type="predicted"/>
<feature type="transmembrane region" description="Helical" evidence="6">
    <location>
        <begin position="145"/>
        <end position="167"/>
    </location>
</feature>
<organism evidence="8 9">
    <name type="scientific">Nocardia amikacinitolerans</name>
    <dbReference type="NCBI Taxonomy" id="756689"/>
    <lineage>
        <taxon>Bacteria</taxon>
        <taxon>Bacillati</taxon>
        <taxon>Actinomycetota</taxon>
        <taxon>Actinomycetes</taxon>
        <taxon>Mycobacteriales</taxon>
        <taxon>Nocardiaceae</taxon>
        <taxon>Nocardia</taxon>
    </lineage>
</organism>
<keyword evidence="2" id="KW-1003">Cell membrane</keyword>
<dbReference type="PANTHER" id="PTHR43124">
    <property type="entry name" value="PURINE EFFLUX PUMP PBUE"/>
    <property type="match status" value="1"/>
</dbReference>
<dbReference type="Gene3D" id="1.20.1250.20">
    <property type="entry name" value="MFS general substrate transporter like domains"/>
    <property type="match status" value="2"/>
</dbReference>
<feature type="transmembrane region" description="Helical" evidence="6">
    <location>
        <begin position="55"/>
        <end position="75"/>
    </location>
</feature>
<dbReference type="InterPro" id="IPR050189">
    <property type="entry name" value="MFS_Efflux_Transporters"/>
</dbReference>
<feature type="transmembrane region" description="Helical" evidence="6">
    <location>
        <begin position="216"/>
        <end position="239"/>
    </location>
</feature>
<dbReference type="Pfam" id="PF07690">
    <property type="entry name" value="MFS_1"/>
    <property type="match status" value="1"/>
</dbReference>
<dbReference type="InterPro" id="IPR011701">
    <property type="entry name" value="MFS"/>
</dbReference>
<evidence type="ECO:0000313" key="9">
    <source>
        <dbReference type="Proteomes" id="UP000219565"/>
    </source>
</evidence>
<evidence type="ECO:0000256" key="3">
    <source>
        <dbReference type="ARBA" id="ARBA00022692"/>
    </source>
</evidence>
<evidence type="ECO:0000256" key="1">
    <source>
        <dbReference type="ARBA" id="ARBA00004651"/>
    </source>
</evidence>
<feature type="transmembrane region" description="Helical" evidence="6">
    <location>
        <begin position="371"/>
        <end position="391"/>
    </location>
</feature>
<feature type="domain" description="Major facilitator superfamily (MFS) profile" evidence="7">
    <location>
        <begin position="21"/>
        <end position="395"/>
    </location>
</feature>
<reference evidence="9" key="1">
    <citation type="submission" date="2017-09" db="EMBL/GenBank/DDBJ databases">
        <authorList>
            <person name="Varghese N."/>
            <person name="Submissions S."/>
        </authorList>
    </citation>
    <scope>NUCLEOTIDE SEQUENCE [LARGE SCALE GENOMIC DNA]</scope>
    <source>
        <strain evidence="9">DSM 45537</strain>
    </source>
</reference>
<feature type="transmembrane region" description="Helical" evidence="6">
    <location>
        <begin position="18"/>
        <end position="35"/>
    </location>
</feature>
<evidence type="ECO:0000256" key="5">
    <source>
        <dbReference type="ARBA" id="ARBA00023136"/>
    </source>
</evidence>
<dbReference type="GO" id="GO:0005886">
    <property type="term" value="C:plasma membrane"/>
    <property type="evidence" value="ECO:0007669"/>
    <property type="project" value="UniProtKB-SubCell"/>
</dbReference>
<evidence type="ECO:0000256" key="2">
    <source>
        <dbReference type="ARBA" id="ARBA00022475"/>
    </source>
</evidence>
<feature type="transmembrane region" description="Helical" evidence="6">
    <location>
        <begin position="338"/>
        <end position="359"/>
    </location>
</feature>